<feature type="domain" description="PID" evidence="1">
    <location>
        <begin position="9"/>
        <end position="104"/>
    </location>
</feature>
<dbReference type="OrthoDB" id="10013007at2759"/>
<dbReference type="Proteomes" id="UP000440578">
    <property type="component" value="Unassembled WGS sequence"/>
</dbReference>
<organism evidence="2 3">
    <name type="scientific">Amphibalanus amphitrite</name>
    <name type="common">Striped barnacle</name>
    <name type="synonym">Balanus amphitrite</name>
    <dbReference type="NCBI Taxonomy" id="1232801"/>
    <lineage>
        <taxon>Eukaryota</taxon>
        <taxon>Metazoa</taxon>
        <taxon>Ecdysozoa</taxon>
        <taxon>Arthropoda</taxon>
        <taxon>Crustacea</taxon>
        <taxon>Multicrustacea</taxon>
        <taxon>Cirripedia</taxon>
        <taxon>Thoracica</taxon>
        <taxon>Thoracicalcarea</taxon>
        <taxon>Balanomorpha</taxon>
        <taxon>Balanoidea</taxon>
        <taxon>Balanidae</taxon>
        <taxon>Amphibalaninae</taxon>
        <taxon>Amphibalanus</taxon>
    </lineage>
</organism>
<accession>A0A6A4WLT1</accession>
<dbReference type="Pfam" id="PF00640">
    <property type="entry name" value="PID"/>
    <property type="match status" value="1"/>
</dbReference>
<dbReference type="AlphaFoldDB" id="A0A6A4WLT1"/>
<dbReference type="PANTHER" id="PTHR15832">
    <property type="entry name" value="SHC (SRC HOMOLOGY DOMAIN C-TERMINAL) ADAPTOR HOMOLOG"/>
    <property type="match status" value="1"/>
</dbReference>
<sequence>MHAMNRWTYGGSFTVAGTDQSTRSEYVRSTIHKLQVPTAGTKPVLLIVSLEGIKVCGPEGKEIYMSHALRRISYATCDPSRGQFSFLAREPRGHLNLQYCHTFFTGSADKGCEGGTACPDLILRA</sequence>
<reference evidence="2 3" key="1">
    <citation type="submission" date="2019-07" db="EMBL/GenBank/DDBJ databases">
        <title>Draft genome assembly of a fouling barnacle, Amphibalanus amphitrite (Darwin, 1854): The first reference genome for Thecostraca.</title>
        <authorList>
            <person name="Kim W."/>
        </authorList>
    </citation>
    <scope>NUCLEOTIDE SEQUENCE [LARGE SCALE GENOMIC DNA]</scope>
    <source>
        <strain evidence="2">SNU_AA5</strain>
        <tissue evidence="2">Soma without cirri and trophi</tissue>
    </source>
</reference>
<dbReference type="InterPro" id="IPR006020">
    <property type="entry name" value="PTB/PI_dom"/>
</dbReference>
<dbReference type="Gene3D" id="2.30.29.30">
    <property type="entry name" value="Pleckstrin-homology domain (PH domain)/Phosphotyrosine-binding domain (PTB)"/>
    <property type="match status" value="1"/>
</dbReference>
<dbReference type="SUPFAM" id="SSF50729">
    <property type="entry name" value="PH domain-like"/>
    <property type="match status" value="1"/>
</dbReference>
<evidence type="ECO:0000313" key="3">
    <source>
        <dbReference type="Proteomes" id="UP000440578"/>
    </source>
</evidence>
<comment type="caution">
    <text evidence="2">The sequence shown here is derived from an EMBL/GenBank/DDBJ whole genome shotgun (WGS) entry which is preliminary data.</text>
</comment>
<dbReference type="PANTHER" id="PTHR15832:SF2">
    <property type="entry name" value="SH2 DOMAIN-CONTAINING PROTEIN"/>
    <property type="match status" value="1"/>
</dbReference>
<protein>
    <submittedName>
        <fullName evidence="2">SH2 domain-containing protein 5</fullName>
    </submittedName>
</protein>
<evidence type="ECO:0000313" key="2">
    <source>
        <dbReference type="EMBL" id="KAF0308386.1"/>
    </source>
</evidence>
<dbReference type="PROSITE" id="PS01179">
    <property type="entry name" value="PID"/>
    <property type="match status" value="1"/>
</dbReference>
<dbReference type="EMBL" id="VIIS01000489">
    <property type="protein sequence ID" value="KAF0308386.1"/>
    <property type="molecule type" value="Genomic_DNA"/>
</dbReference>
<dbReference type="InterPro" id="IPR011993">
    <property type="entry name" value="PH-like_dom_sf"/>
</dbReference>
<name>A0A6A4WLT1_AMPAM</name>
<evidence type="ECO:0000259" key="1">
    <source>
        <dbReference type="PROSITE" id="PS01179"/>
    </source>
</evidence>
<proteinExistence type="predicted"/>
<keyword evidence="3" id="KW-1185">Reference proteome</keyword>
<gene>
    <name evidence="2" type="primary">Sh2d5_1</name>
    <name evidence="2" type="ORF">FJT64_020389</name>
</gene>